<evidence type="ECO:0000256" key="1">
    <source>
        <dbReference type="ARBA" id="ARBA00005234"/>
    </source>
</evidence>
<dbReference type="VEuPathDB" id="GiardiaDB:GL50581_3900"/>
<comment type="caution">
    <text evidence="6">The sequence shown here is derived from an EMBL/GenBank/DDBJ whole genome shotgun (WGS) entry which is preliminary data.</text>
</comment>
<sequence>MSIRDILSYSCCIIVMTIELAQLRGQFYNIANELFSQFDLLKAQESAPKNNFRYVTGTFRALLNEKILEQCECCSLHTYTPTSSCSPQNQRSCTLVISALLVPIRNLLANYYLTRVLSFADRLLNTIIENTTFPIRTLSGASLTVDDLLTVKTPEAWLNDEIINAQVALINARSATISIANTHFYSKVLTSGPYSVEAWLRPLLSQSTNIFVIPMNIHNAHWIACSIHLQGYFLLCFDSMSNVSTLVIKPILLLLLVHADLFGLTRGIIYERFVVLFPGYTRTFHELDEEDHILEELANIEARHAADMAPSLQGTGEDMDAISISSTGSDAERSSVHDAVGSRATVDSKSEQTSEKITFQRPGSTYYLRYRTGPAICGMSSPTGHTNIFPDSTVVTAKQDISTASTDTPASGTSPNMVVEIATTLTNPTLVALARQELENEGLAAISNSSLDELLFVDVRMAEIALHNLLKRHRIEGLLVSAAEAVMLSSNMPHQQNGWDCGVYMLLFVKMIARQFGPGYPLVAKDTKKARSLIALEVCTQKLLTTPQDLDGLY</sequence>
<evidence type="ECO:0000256" key="4">
    <source>
        <dbReference type="SAM" id="MobiDB-lite"/>
    </source>
</evidence>
<organism evidence="6 7">
    <name type="scientific">Giardia intestinalis</name>
    <name type="common">Giardia lamblia</name>
    <dbReference type="NCBI Taxonomy" id="5741"/>
    <lineage>
        <taxon>Eukaryota</taxon>
        <taxon>Metamonada</taxon>
        <taxon>Diplomonadida</taxon>
        <taxon>Hexamitidae</taxon>
        <taxon>Giardiinae</taxon>
        <taxon>Giardia</taxon>
    </lineage>
</organism>
<dbReference type="InterPro" id="IPR003653">
    <property type="entry name" value="Peptidase_C48_C"/>
</dbReference>
<dbReference type="Gene3D" id="3.30.310.130">
    <property type="entry name" value="Ubiquitin-related"/>
    <property type="match status" value="1"/>
</dbReference>
<dbReference type="VEuPathDB" id="GiardiaDB:GL50803_0016438"/>
<proteinExistence type="inferred from homology"/>
<gene>
    <name evidence="6" type="ORF">GSB_151075</name>
</gene>
<dbReference type="Pfam" id="PF02902">
    <property type="entry name" value="Peptidase_C48"/>
    <property type="match status" value="1"/>
</dbReference>
<dbReference type="SUPFAM" id="SSF54001">
    <property type="entry name" value="Cysteine proteinases"/>
    <property type="match status" value="2"/>
</dbReference>
<evidence type="ECO:0000256" key="3">
    <source>
        <dbReference type="ARBA" id="ARBA00022801"/>
    </source>
</evidence>
<evidence type="ECO:0000256" key="2">
    <source>
        <dbReference type="ARBA" id="ARBA00022670"/>
    </source>
</evidence>
<evidence type="ECO:0000259" key="5">
    <source>
        <dbReference type="PROSITE" id="PS50600"/>
    </source>
</evidence>
<dbReference type="InterPro" id="IPR038765">
    <property type="entry name" value="Papain-like_cys_pep_sf"/>
</dbReference>
<dbReference type="Proteomes" id="UP000018040">
    <property type="component" value="Unassembled WGS sequence"/>
</dbReference>
<comment type="similarity">
    <text evidence="1">Belongs to the peptidase C48 family.</text>
</comment>
<name>V6U2U6_GIAIN</name>
<keyword evidence="3" id="KW-0378">Hydrolase</keyword>
<dbReference type="Gene3D" id="3.40.395.10">
    <property type="entry name" value="Adenoviral Proteinase, Chain A"/>
    <property type="match status" value="1"/>
</dbReference>
<protein>
    <submittedName>
        <fullName evidence="6">Putative Ulp1 protease family protein</fullName>
    </submittedName>
</protein>
<evidence type="ECO:0000313" key="7">
    <source>
        <dbReference type="Proteomes" id="UP000018040"/>
    </source>
</evidence>
<dbReference type="AlphaFoldDB" id="V6U2U6"/>
<dbReference type="GO" id="GO:0008234">
    <property type="term" value="F:cysteine-type peptidase activity"/>
    <property type="evidence" value="ECO:0007669"/>
    <property type="project" value="InterPro"/>
</dbReference>
<dbReference type="OrthoDB" id="1939479at2759"/>
<dbReference type="Gene3D" id="1.10.418.20">
    <property type="match status" value="1"/>
</dbReference>
<feature type="domain" description="Ubiquitin-like protease family profile" evidence="5">
    <location>
        <begin position="141"/>
        <end position="512"/>
    </location>
</feature>
<dbReference type="GO" id="GO:0006508">
    <property type="term" value="P:proteolysis"/>
    <property type="evidence" value="ECO:0007669"/>
    <property type="project" value="UniProtKB-KW"/>
</dbReference>
<dbReference type="PROSITE" id="PS50600">
    <property type="entry name" value="ULP_PROTEASE"/>
    <property type="match status" value="1"/>
</dbReference>
<reference evidence="6 7" key="2">
    <citation type="journal article" date="2013" name="Genome Biol. Evol.">
        <title>Genome sequencing of Giardia lamblia genotypes A2 and B isolates (DH and GS) and comparative analysis with the genomes of genotypes A1 and E (WB and Pig).</title>
        <authorList>
            <person name="Adam R.D."/>
            <person name="Dahlstrom E.W."/>
            <person name="Martens C.A."/>
            <person name="Bruno D.P."/>
            <person name="Barbian K.D."/>
            <person name="Ricklefs S.M."/>
            <person name="Hernandez M.M."/>
            <person name="Narla N.P."/>
            <person name="Patel R.B."/>
            <person name="Porcella S.F."/>
            <person name="Nash T.E."/>
        </authorList>
    </citation>
    <scope>NUCLEOTIDE SEQUENCE [LARGE SCALE GENOMIC DNA]</scope>
    <source>
        <strain evidence="6 7">GS</strain>
    </source>
</reference>
<feature type="region of interest" description="Disordered" evidence="4">
    <location>
        <begin position="311"/>
        <end position="357"/>
    </location>
</feature>
<accession>V6U2U6</accession>
<reference evidence="7" key="1">
    <citation type="submission" date="2012-02" db="EMBL/GenBank/DDBJ databases">
        <title>Genome sequencing of Giardia lamblia Genotypes A2 and B isolates (DH and GS) and comparative analysis with the genomes of Genotypes A1 and E (WB and Pig).</title>
        <authorList>
            <person name="Adam R."/>
            <person name="Dahlstrom E."/>
            <person name="Martens C."/>
            <person name="Bruno D."/>
            <person name="Barbian K."/>
            <person name="Porcella S.F."/>
            <person name="Nash T."/>
        </authorList>
    </citation>
    <scope>NUCLEOTIDE SEQUENCE</scope>
    <source>
        <strain evidence="7">GS</strain>
    </source>
</reference>
<evidence type="ECO:0000313" key="6">
    <source>
        <dbReference type="EMBL" id="ESU43585.1"/>
    </source>
</evidence>
<keyword evidence="2 6" id="KW-0645">Protease</keyword>
<dbReference type="VEuPathDB" id="GiardiaDB:QR46_1866"/>
<dbReference type="VEuPathDB" id="GiardiaDB:DHA2_153047"/>
<dbReference type="EMBL" id="AHHH01000043">
    <property type="protein sequence ID" value="ESU43585.1"/>
    <property type="molecule type" value="Genomic_DNA"/>
</dbReference>